<dbReference type="RefSeq" id="WP_020214460.1">
    <property type="nucleotide sequence ID" value="NZ_JRLX01000013.1"/>
</dbReference>
<dbReference type="Proteomes" id="UP000030152">
    <property type="component" value="Unassembled WGS sequence"/>
</dbReference>
<dbReference type="AlphaFoldDB" id="A0A0A2MCU8"/>
<evidence type="ECO:0008006" key="3">
    <source>
        <dbReference type="Google" id="ProtNLM"/>
    </source>
</evidence>
<dbReference type="OrthoDB" id="8548541at2"/>
<protein>
    <recommendedName>
        <fullName evidence="3">DUF2971 domain-containing protein</fullName>
    </recommendedName>
</protein>
<reference evidence="1 2" key="1">
    <citation type="submission" date="2013-09" db="EMBL/GenBank/DDBJ databases">
        <authorList>
            <person name="Zeng Z."/>
            <person name="Chen C."/>
        </authorList>
    </citation>
    <scope>NUCLEOTIDE SEQUENCE [LARGE SCALE GENOMIC DNA]</scope>
    <source>
        <strain evidence="1 2">WB 3.3-2</strain>
    </source>
</reference>
<accession>A0A0A2MCU8</accession>
<name>A0A0A2MCU8_9FLAO</name>
<keyword evidence="2" id="KW-1185">Reference proteome</keyword>
<dbReference type="EMBL" id="JRLX01000013">
    <property type="protein sequence ID" value="KGO86100.1"/>
    <property type="molecule type" value="Genomic_DNA"/>
</dbReference>
<comment type="caution">
    <text evidence="1">The sequence shown here is derived from an EMBL/GenBank/DDBJ whole genome shotgun (WGS) entry which is preliminary data.</text>
</comment>
<gene>
    <name evidence="1" type="ORF">Q765_12340</name>
</gene>
<evidence type="ECO:0000313" key="2">
    <source>
        <dbReference type="Proteomes" id="UP000030152"/>
    </source>
</evidence>
<dbReference type="eggNOG" id="ENOG5032EZH">
    <property type="taxonomic scope" value="Bacteria"/>
</dbReference>
<proteinExistence type="predicted"/>
<organism evidence="1 2">
    <name type="scientific">Flavobacterium rivuli WB 3.3-2 = DSM 21788</name>
    <dbReference type="NCBI Taxonomy" id="1121895"/>
    <lineage>
        <taxon>Bacteria</taxon>
        <taxon>Pseudomonadati</taxon>
        <taxon>Bacteroidota</taxon>
        <taxon>Flavobacteriia</taxon>
        <taxon>Flavobacteriales</taxon>
        <taxon>Flavobacteriaceae</taxon>
        <taxon>Flavobacterium</taxon>
    </lineage>
</organism>
<evidence type="ECO:0000313" key="1">
    <source>
        <dbReference type="EMBL" id="KGO86100.1"/>
    </source>
</evidence>
<sequence>MKRIGELNKQLQLRPYLHRIELLDRFFQILDNKEIVMVQPKCWTDPMENIIFNARIIKNGVPFEHPAKDKIYGQCWSYDEDSYALWQIYTTKPDDNGITMRHPGVRITTHLDRLNQLSYNNKGDFYYGVVDYLTQKDLLQLPKNKEYIKCLQSDEINDEHVQSLLLKRKSYKYENEVRLLSIPDKRLIDAKNERICRIKIAPLEFISSVRLDPSLNPKEFKDLKEKIVDHYGFKPTAVTQSSLGKQNKLIFKL</sequence>